<dbReference type="InterPro" id="IPR000719">
    <property type="entry name" value="Prot_kinase_dom"/>
</dbReference>
<evidence type="ECO:0000256" key="5">
    <source>
        <dbReference type="ARBA" id="ARBA00022553"/>
    </source>
</evidence>
<evidence type="ECO:0000256" key="2">
    <source>
        <dbReference type="ARBA" id="ARBA00011902"/>
    </source>
</evidence>
<evidence type="ECO:0000256" key="6">
    <source>
        <dbReference type="ARBA" id="ARBA00022572"/>
    </source>
</evidence>
<evidence type="ECO:0000256" key="13">
    <source>
        <dbReference type="ARBA" id="ARBA00022989"/>
    </source>
</evidence>
<dbReference type="PROSITE" id="PS00109">
    <property type="entry name" value="PROTEIN_KINASE_TYR"/>
    <property type="match status" value="1"/>
</dbReference>
<evidence type="ECO:0000259" key="24">
    <source>
        <dbReference type="PROSITE" id="PS50011"/>
    </source>
</evidence>
<dbReference type="Gene3D" id="1.10.510.10">
    <property type="entry name" value="Transferase(Phosphotransferase) domain 1"/>
    <property type="match status" value="1"/>
</dbReference>
<dbReference type="FunFam" id="3.30.200.20:FF:000159">
    <property type="entry name" value="muscle, skeletal receptor tyrosine-protein kinase"/>
    <property type="match status" value="1"/>
</dbReference>
<evidence type="ECO:0000256" key="3">
    <source>
        <dbReference type="ARBA" id="ARBA00022473"/>
    </source>
</evidence>
<keyword evidence="28" id="KW-1185">Reference proteome</keyword>
<dbReference type="AlphaFoldDB" id="A0A9N9RPC4"/>
<dbReference type="EC" id="2.7.10.1" evidence="2"/>
<dbReference type="SMART" id="SM00130">
    <property type="entry name" value="KR"/>
    <property type="match status" value="1"/>
</dbReference>
<evidence type="ECO:0000259" key="26">
    <source>
        <dbReference type="PROSITE" id="PS50070"/>
    </source>
</evidence>
<dbReference type="PANTHER" id="PTHR24416">
    <property type="entry name" value="TYROSINE-PROTEIN KINASE RECEPTOR"/>
    <property type="match status" value="1"/>
</dbReference>
<organism evidence="27 28">
    <name type="scientific">Chironomus riparius</name>
    <dbReference type="NCBI Taxonomy" id="315576"/>
    <lineage>
        <taxon>Eukaryota</taxon>
        <taxon>Metazoa</taxon>
        <taxon>Ecdysozoa</taxon>
        <taxon>Arthropoda</taxon>
        <taxon>Hexapoda</taxon>
        <taxon>Insecta</taxon>
        <taxon>Pterygota</taxon>
        <taxon>Neoptera</taxon>
        <taxon>Endopterygota</taxon>
        <taxon>Diptera</taxon>
        <taxon>Nematocera</taxon>
        <taxon>Chironomoidea</taxon>
        <taxon>Chironomidae</taxon>
        <taxon>Chironominae</taxon>
        <taxon>Chironomus</taxon>
    </lineage>
</organism>
<dbReference type="InterPro" id="IPR020635">
    <property type="entry name" value="Tyr_kinase_cat_dom"/>
</dbReference>
<evidence type="ECO:0000259" key="25">
    <source>
        <dbReference type="PROSITE" id="PS50038"/>
    </source>
</evidence>
<evidence type="ECO:0000256" key="12">
    <source>
        <dbReference type="ARBA" id="ARBA00022840"/>
    </source>
</evidence>
<dbReference type="InterPro" id="IPR038178">
    <property type="entry name" value="Kringle_sf"/>
</dbReference>
<dbReference type="Pfam" id="PF07714">
    <property type="entry name" value="PK_Tyr_Ser-Thr"/>
    <property type="match status" value="1"/>
</dbReference>
<dbReference type="Pfam" id="PF01392">
    <property type="entry name" value="Fz"/>
    <property type="match status" value="1"/>
</dbReference>
<evidence type="ECO:0000256" key="10">
    <source>
        <dbReference type="ARBA" id="ARBA00022741"/>
    </source>
</evidence>
<gene>
    <name evidence="27" type="ORF">CHIRRI_LOCUS3173</name>
</gene>
<dbReference type="GO" id="GO:0005886">
    <property type="term" value="C:plasma membrane"/>
    <property type="evidence" value="ECO:0007669"/>
    <property type="project" value="UniProtKB-SubCell"/>
</dbReference>
<evidence type="ECO:0000256" key="16">
    <source>
        <dbReference type="ARBA" id="ARBA00023157"/>
    </source>
</evidence>
<keyword evidence="3" id="KW-0217">Developmental protein</keyword>
<dbReference type="PROSITE" id="PS50038">
    <property type="entry name" value="FZ"/>
    <property type="match status" value="1"/>
</dbReference>
<evidence type="ECO:0000256" key="7">
    <source>
        <dbReference type="ARBA" id="ARBA00022679"/>
    </source>
</evidence>
<reference evidence="27" key="2">
    <citation type="submission" date="2022-10" db="EMBL/GenBank/DDBJ databases">
        <authorList>
            <consortium name="ENA_rothamsted_submissions"/>
            <consortium name="culmorum"/>
            <person name="King R."/>
        </authorList>
    </citation>
    <scope>NUCLEOTIDE SEQUENCE</scope>
</reference>
<dbReference type="SUPFAM" id="SSF57440">
    <property type="entry name" value="Kringle-like"/>
    <property type="match status" value="1"/>
</dbReference>
<evidence type="ECO:0000256" key="17">
    <source>
        <dbReference type="ARBA" id="ARBA00023170"/>
    </source>
</evidence>
<dbReference type="OrthoDB" id="2431000at2759"/>
<evidence type="ECO:0000256" key="22">
    <source>
        <dbReference type="SAM" id="Phobius"/>
    </source>
</evidence>
<comment type="catalytic activity">
    <reaction evidence="19">
        <text>L-tyrosyl-[protein] + ATP = O-phospho-L-tyrosyl-[protein] + ADP + H(+)</text>
        <dbReference type="Rhea" id="RHEA:10596"/>
        <dbReference type="Rhea" id="RHEA-COMP:10136"/>
        <dbReference type="Rhea" id="RHEA-COMP:20101"/>
        <dbReference type="ChEBI" id="CHEBI:15378"/>
        <dbReference type="ChEBI" id="CHEBI:30616"/>
        <dbReference type="ChEBI" id="CHEBI:46858"/>
        <dbReference type="ChEBI" id="CHEBI:61978"/>
        <dbReference type="ChEBI" id="CHEBI:456216"/>
        <dbReference type="EC" id="2.7.10.1"/>
    </reaction>
</comment>
<keyword evidence="9 23" id="KW-0732">Signal</keyword>
<keyword evidence="18" id="KW-0325">Glycoprotein</keyword>
<dbReference type="PROSITE" id="PS50070">
    <property type="entry name" value="KRINGLE_2"/>
    <property type="match status" value="1"/>
</dbReference>
<dbReference type="InterPro" id="IPR008266">
    <property type="entry name" value="Tyr_kinase_AS"/>
</dbReference>
<dbReference type="InterPro" id="IPR020067">
    <property type="entry name" value="Frizzled_dom"/>
</dbReference>
<dbReference type="SUPFAM" id="SSF56112">
    <property type="entry name" value="Protein kinase-like (PK-like)"/>
    <property type="match status" value="1"/>
</dbReference>
<dbReference type="InterPro" id="IPR050122">
    <property type="entry name" value="RTK"/>
</dbReference>
<feature type="domain" description="Kringle" evidence="26">
    <location>
        <begin position="171"/>
        <end position="250"/>
    </location>
</feature>
<dbReference type="PROSITE" id="PS00107">
    <property type="entry name" value="PROTEIN_KINASE_ATP"/>
    <property type="match status" value="1"/>
</dbReference>
<dbReference type="FunFam" id="1.10.510.10:FF:000554">
    <property type="entry name" value="Predicted protein"/>
    <property type="match status" value="1"/>
</dbReference>
<name>A0A9N9RPC4_9DIPT</name>
<dbReference type="GO" id="GO:0007169">
    <property type="term" value="P:cell surface receptor protein tyrosine kinase signaling pathway"/>
    <property type="evidence" value="ECO:0007669"/>
    <property type="project" value="TreeGrafter"/>
</dbReference>
<keyword evidence="7" id="KW-0808">Transferase</keyword>
<evidence type="ECO:0000256" key="20">
    <source>
        <dbReference type="PROSITE-ProRule" id="PRU00121"/>
    </source>
</evidence>
<dbReference type="SMART" id="SM00219">
    <property type="entry name" value="TyrKc"/>
    <property type="match status" value="1"/>
</dbReference>
<dbReference type="InterPro" id="IPR001245">
    <property type="entry name" value="Ser-Thr/Tyr_kinase_cat_dom"/>
</dbReference>
<dbReference type="InterPro" id="IPR013806">
    <property type="entry name" value="Kringle-like"/>
</dbReference>
<evidence type="ECO:0000256" key="15">
    <source>
        <dbReference type="ARBA" id="ARBA00023137"/>
    </source>
</evidence>
<evidence type="ECO:0000256" key="14">
    <source>
        <dbReference type="ARBA" id="ARBA00023136"/>
    </source>
</evidence>
<dbReference type="Gene3D" id="2.40.20.10">
    <property type="entry name" value="Plasminogen Kringle 4"/>
    <property type="match status" value="1"/>
</dbReference>
<evidence type="ECO:0000256" key="21">
    <source>
        <dbReference type="PROSITE-ProRule" id="PRU10141"/>
    </source>
</evidence>
<evidence type="ECO:0000256" key="18">
    <source>
        <dbReference type="ARBA" id="ARBA00023180"/>
    </source>
</evidence>
<dbReference type="PANTHER" id="PTHR24416:SF317">
    <property type="entry name" value="MUSCLE, SKELETAL RECEPTOR TYROSINE-PROTEIN KINASE"/>
    <property type="match status" value="1"/>
</dbReference>
<dbReference type="Gene3D" id="1.10.2000.10">
    <property type="entry name" value="Frizzled cysteine-rich domain"/>
    <property type="match status" value="1"/>
</dbReference>
<feature type="domain" description="FZ" evidence="25">
    <location>
        <begin position="19"/>
        <end position="158"/>
    </location>
</feature>
<dbReference type="InterPro" id="IPR000001">
    <property type="entry name" value="Kringle"/>
</dbReference>
<comment type="subcellular location">
    <subcellularLocation>
        <location evidence="1">Cell membrane</location>
        <topology evidence="1">Single-pass type I membrane protein</topology>
    </subcellularLocation>
</comment>
<feature type="transmembrane region" description="Helical" evidence="22">
    <location>
        <begin position="276"/>
        <end position="300"/>
    </location>
</feature>
<keyword evidence="10 21" id="KW-0547">Nucleotide-binding</keyword>
<dbReference type="GO" id="GO:0004714">
    <property type="term" value="F:transmembrane receptor protein tyrosine kinase activity"/>
    <property type="evidence" value="ECO:0007669"/>
    <property type="project" value="UniProtKB-EC"/>
</dbReference>
<evidence type="ECO:0000313" key="28">
    <source>
        <dbReference type="Proteomes" id="UP001153620"/>
    </source>
</evidence>
<keyword evidence="15" id="KW-0829">Tyrosine-protein kinase</keyword>
<evidence type="ECO:0000256" key="8">
    <source>
        <dbReference type="ARBA" id="ARBA00022692"/>
    </source>
</evidence>
<keyword evidence="5" id="KW-0597">Phosphoprotein</keyword>
<dbReference type="PROSITE" id="PS00021">
    <property type="entry name" value="KRINGLE_1"/>
    <property type="match status" value="1"/>
</dbReference>
<keyword evidence="12 21" id="KW-0067">ATP-binding</keyword>
<comment type="caution">
    <text evidence="20">Lacks conserved residue(s) required for the propagation of feature annotation.</text>
</comment>
<keyword evidence="11" id="KW-0418">Kinase</keyword>
<dbReference type="PRINTS" id="PR00109">
    <property type="entry name" value="TYRKINASE"/>
</dbReference>
<keyword evidence="16" id="KW-1015">Disulfide bond</keyword>
<dbReference type="InterPro" id="IPR036790">
    <property type="entry name" value="Frizzled_dom_sf"/>
</dbReference>
<dbReference type="Proteomes" id="UP001153620">
    <property type="component" value="Chromosome 1"/>
</dbReference>
<dbReference type="GO" id="GO:0017147">
    <property type="term" value="F:Wnt-protein binding"/>
    <property type="evidence" value="ECO:0007669"/>
    <property type="project" value="TreeGrafter"/>
</dbReference>
<evidence type="ECO:0000256" key="19">
    <source>
        <dbReference type="ARBA" id="ARBA00051243"/>
    </source>
</evidence>
<keyword evidence="17" id="KW-0675">Receptor</keyword>
<keyword evidence="14 22" id="KW-0472">Membrane</keyword>
<dbReference type="InterPro" id="IPR018056">
    <property type="entry name" value="Kringle_CS"/>
</dbReference>
<dbReference type="PROSITE" id="PS50011">
    <property type="entry name" value="PROTEIN_KINASE_DOM"/>
    <property type="match status" value="1"/>
</dbReference>
<feature type="domain" description="Protein kinase" evidence="24">
    <location>
        <begin position="354"/>
        <end position="631"/>
    </location>
</feature>
<sequence length="640" mass="73324">MKKAIIFLMFYGLIKCSKLEDGYCAPYAGKICKSYIKNFQVWYPSNGGWENEKIATGLFKELIEDLDPLCQKPAAKLLCAYAFPRCKLIDGTNTPLPLCYEDCIAVEKVFCYDIWVLLEEKKQRGEIQLKSKGHFRLPKCNDLPRYNKTSKVPNCSYMGLVEMNQAEVTYDCRIGNGKHYLGTQNYTETGASCQKWTSQTPHSHDTPPHVFPELLDAENYCRNVGGQMNQPWCYTEDKSVRWQFCDIPLCPNSTENIATLDLNNPKLEMENVFTPMMIFILGSIGLVTILIIHVCILLVYRVSRYNKRDHSSAGFTVITQNVDMNKLPANANYHQTAANLNPKLEKLEYPRNDIIYIKDLGQGAFGRVFQGKAPRLVPGEEFTLVAVKMLKDEATEDMQSDFEREACLLAEFDHPNIVKLLGVCAMGRPMCLLFEFMARGDLNEFLRSCSPAMNTSNQVKTGGNTKQLTHRDLLGTALQIANGMVYLSERKFVHRDLATRNCLINEDMVVKIADFGLSRKIYGQDYYKGGEDDAIPIRWMCLESILYNKYTIESDIWAFGVCLWEIFSFAMQPYFGMTHEEVVKFIKDGNMLGCPENSPYCVYNLMRQCWNRKPEQRPNFHFIQQNLHQICYDYDSRGGS</sequence>
<dbReference type="GO" id="GO:0043235">
    <property type="term" value="C:receptor complex"/>
    <property type="evidence" value="ECO:0007669"/>
    <property type="project" value="TreeGrafter"/>
</dbReference>
<keyword evidence="4" id="KW-1003">Cell membrane</keyword>
<protein>
    <recommendedName>
        <fullName evidence="2">receptor protein-tyrosine kinase</fullName>
        <ecNumber evidence="2">2.7.10.1</ecNumber>
    </recommendedName>
</protein>
<feature type="binding site" evidence="21">
    <location>
        <position position="388"/>
    </location>
    <ligand>
        <name>ATP</name>
        <dbReference type="ChEBI" id="CHEBI:30616"/>
    </ligand>
</feature>
<evidence type="ECO:0000256" key="9">
    <source>
        <dbReference type="ARBA" id="ARBA00022729"/>
    </source>
</evidence>
<keyword evidence="8 22" id="KW-0812">Transmembrane</keyword>
<keyword evidence="13 22" id="KW-1133">Transmembrane helix</keyword>
<accession>A0A9N9RPC4</accession>
<dbReference type="EMBL" id="OU895877">
    <property type="protein sequence ID" value="CAG9800223.1"/>
    <property type="molecule type" value="Genomic_DNA"/>
</dbReference>
<evidence type="ECO:0000256" key="4">
    <source>
        <dbReference type="ARBA" id="ARBA00022475"/>
    </source>
</evidence>
<dbReference type="GO" id="GO:0005524">
    <property type="term" value="F:ATP binding"/>
    <property type="evidence" value="ECO:0007669"/>
    <property type="project" value="UniProtKB-UniRule"/>
</dbReference>
<dbReference type="PRINTS" id="PR00018">
    <property type="entry name" value="KRINGLE"/>
</dbReference>
<dbReference type="FunFam" id="1.10.2000.10:FF:000009">
    <property type="entry name" value="Muscle, skeletal, receptor tyrosine kinase"/>
    <property type="match status" value="1"/>
</dbReference>
<feature type="signal peptide" evidence="23">
    <location>
        <begin position="1"/>
        <end position="16"/>
    </location>
</feature>
<dbReference type="Pfam" id="PF00051">
    <property type="entry name" value="Kringle"/>
    <property type="match status" value="1"/>
</dbReference>
<keyword evidence="6 20" id="KW-0420">Kringle</keyword>
<evidence type="ECO:0000313" key="27">
    <source>
        <dbReference type="EMBL" id="CAG9800223.1"/>
    </source>
</evidence>
<reference evidence="27" key="1">
    <citation type="submission" date="2022-01" db="EMBL/GenBank/DDBJ databases">
        <authorList>
            <person name="King R."/>
        </authorList>
    </citation>
    <scope>NUCLEOTIDE SEQUENCE</scope>
</reference>
<dbReference type="InterPro" id="IPR017441">
    <property type="entry name" value="Protein_kinase_ATP_BS"/>
</dbReference>
<feature type="chain" id="PRO_5040421642" description="receptor protein-tyrosine kinase" evidence="23">
    <location>
        <begin position="17"/>
        <end position="640"/>
    </location>
</feature>
<evidence type="ECO:0000256" key="23">
    <source>
        <dbReference type="SAM" id="SignalP"/>
    </source>
</evidence>
<dbReference type="InterPro" id="IPR011009">
    <property type="entry name" value="Kinase-like_dom_sf"/>
</dbReference>
<evidence type="ECO:0000256" key="11">
    <source>
        <dbReference type="ARBA" id="ARBA00022777"/>
    </source>
</evidence>
<evidence type="ECO:0000256" key="1">
    <source>
        <dbReference type="ARBA" id="ARBA00004251"/>
    </source>
</evidence>
<proteinExistence type="predicted"/>
<dbReference type="CDD" id="cd00108">
    <property type="entry name" value="KR"/>
    <property type="match status" value="1"/>
</dbReference>
<dbReference type="Gene3D" id="3.30.200.20">
    <property type="entry name" value="Phosphorylase Kinase, domain 1"/>
    <property type="match status" value="1"/>
</dbReference>